<evidence type="ECO:0000313" key="2">
    <source>
        <dbReference type="Proteomes" id="UP000663193"/>
    </source>
</evidence>
<protein>
    <submittedName>
        <fullName evidence="1">Uncharacterized protein</fullName>
    </submittedName>
</protein>
<proteinExistence type="predicted"/>
<accession>A0A7U2HYA5</accession>
<dbReference type="AlphaFoldDB" id="A0A7U2HYA5"/>
<sequence>MVRAAAYMATLSLSFLKASVNKLFALAFKEDCERVAMYASARTWSTLPIWTRRARSKLSRWVAATQ</sequence>
<dbReference type="Proteomes" id="UP000663193">
    <property type="component" value="Chromosome 3"/>
</dbReference>
<gene>
    <name evidence="1" type="ORF">JI435_403400</name>
</gene>
<dbReference type="VEuPathDB" id="FungiDB:JI435_403400"/>
<dbReference type="EMBL" id="CP069025">
    <property type="protein sequence ID" value="QRC93136.1"/>
    <property type="molecule type" value="Genomic_DNA"/>
</dbReference>
<reference evidence="2" key="1">
    <citation type="journal article" date="2021" name="BMC Genomics">
        <title>Chromosome-level genome assembly and manually-curated proteome of model necrotroph Parastagonospora nodorum Sn15 reveals a genome-wide trove of candidate effector homologs, and redundancy of virulence-related functions within an accessory chromosome.</title>
        <authorList>
            <person name="Bertazzoni S."/>
            <person name="Jones D.A.B."/>
            <person name="Phan H.T."/>
            <person name="Tan K.-C."/>
            <person name="Hane J.K."/>
        </authorList>
    </citation>
    <scope>NUCLEOTIDE SEQUENCE [LARGE SCALE GENOMIC DNA]</scope>
    <source>
        <strain evidence="2">SN15 / ATCC MYA-4574 / FGSC 10173)</strain>
    </source>
</reference>
<keyword evidence="2" id="KW-1185">Reference proteome</keyword>
<name>A0A7U2HYA5_PHANO</name>
<evidence type="ECO:0000313" key="1">
    <source>
        <dbReference type="EMBL" id="QRC93136.1"/>
    </source>
</evidence>
<organism evidence="1 2">
    <name type="scientific">Phaeosphaeria nodorum (strain SN15 / ATCC MYA-4574 / FGSC 10173)</name>
    <name type="common">Glume blotch fungus</name>
    <name type="synonym">Parastagonospora nodorum</name>
    <dbReference type="NCBI Taxonomy" id="321614"/>
    <lineage>
        <taxon>Eukaryota</taxon>
        <taxon>Fungi</taxon>
        <taxon>Dikarya</taxon>
        <taxon>Ascomycota</taxon>
        <taxon>Pezizomycotina</taxon>
        <taxon>Dothideomycetes</taxon>
        <taxon>Pleosporomycetidae</taxon>
        <taxon>Pleosporales</taxon>
        <taxon>Pleosporineae</taxon>
        <taxon>Phaeosphaeriaceae</taxon>
        <taxon>Parastagonospora</taxon>
    </lineage>
</organism>